<reference evidence="3" key="1">
    <citation type="journal article" date="2019" name="Int. J. Syst. Evol. Microbiol.">
        <title>The Global Catalogue of Microorganisms (GCM) 10K type strain sequencing project: providing services to taxonomists for standard genome sequencing and annotation.</title>
        <authorList>
            <consortium name="The Broad Institute Genomics Platform"/>
            <consortium name="The Broad Institute Genome Sequencing Center for Infectious Disease"/>
            <person name="Wu L."/>
            <person name="Ma J."/>
        </authorList>
    </citation>
    <scope>NUCLEOTIDE SEQUENCE [LARGE SCALE GENOMIC DNA]</scope>
    <source>
        <strain evidence="3">JCM 18304</strain>
    </source>
</reference>
<proteinExistence type="predicted"/>
<evidence type="ECO:0000256" key="1">
    <source>
        <dbReference type="SAM" id="MobiDB-lite"/>
    </source>
</evidence>
<dbReference type="EMBL" id="BAABJQ010000016">
    <property type="protein sequence ID" value="GAA5191899.1"/>
    <property type="molecule type" value="Genomic_DNA"/>
</dbReference>
<dbReference type="InterPro" id="IPR012334">
    <property type="entry name" value="Pectin_lyas_fold"/>
</dbReference>
<comment type="caution">
    <text evidence="2">The sequence shown here is derived from an EMBL/GenBank/DDBJ whole genome shotgun (WGS) entry which is preliminary data.</text>
</comment>
<evidence type="ECO:0000313" key="3">
    <source>
        <dbReference type="Proteomes" id="UP001501570"/>
    </source>
</evidence>
<organism evidence="2 3">
    <name type="scientific">Rugosimonospora acidiphila</name>
    <dbReference type="NCBI Taxonomy" id="556531"/>
    <lineage>
        <taxon>Bacteria</taxon>
        <taxon>Bacillati</taxon>
        <taxon>Actinomycetota</taxon>
        <taxon>Actinomycetes</taxon>
        <taxon>Micromonosporales</taxon>
        <taxon>Micromonosporaceae</taxon>
        <taxon>Rugosimonospora</taxon>
    </lineage>
</organism>
<name>A0ABP9S906_9ACTN</name>
<feature type="region of interest" description="Disordered" evidence="1">
    <location>
        <begin position="1"/>
        <end position="64"/>
    </location>
</feature>
<dbReference type="Gene3D" id="2.160.20.10">
    <property type="entry name" value="Single-stranded right-handed beta-helix, Pectin lyase-like"/>
    <property type="match status" value="1"/>
</dbReference>
<evidence type="ECO:0000313" key="2">
    <source>
        <dbReference type="EMBL" id="GAA5191899.1"/>
    </source>
</evidence>
<dbReference type="Proteomes" id="UP001501570">
    <property type="component" value="Unassembled WGS sequence"/>
</dbReference>
<protein>
    <submittedName>
        <fullName evidence="2">Uncharacterized protein</fullName>
    </submittedName>
</protein>
<keyword evidence="3" id="KW-1185">Reference proteome</keyword>
<accession>A0ABP9S906</accession>
<gene>
    <name evidence="2" type="ORF">GCM10023322_50320</name>
</gene>
<sequence>MAAEPLRAPELAGWPAAIPGRRSGGNSWPRRATPPPAANSTDPPAVAGRVTPRRTHQVISGPIPTGGSVASIPYAYTVDPAASVKSIVTTGAGTGKITT</sequence>